<dbReference type="Gene3D" id="3.40.30.10">
    <property type="entry name" value="Glutaredoxin"/>
    <property type="match status" value="1"/>
</dbReference>
<protein>
    <recommendedName>
        <fullName evidence="7">Thiol:disulfide interchange protein</fullName>
    </recommendedName>
</protein>
<dbReference type="EMBL" id="BAAAET010000003">
    <property type="protein sequence ID" value="GAA0696271.1"/>
    <property type="molecule type" value="Genomic_DNA"/>
</dbReference>
<feature type="domain" description="Disulphide bond isomerase DsbC/G N-terminal" evidence="8">
    <location>
        <begin position="20"/>
        <end position="91"/>
    </location>
</feature>
<comment type="caution">
    <text evidence="10">The sequence shown here is derived from an EMBL/GenBank/DDBJ whole genome shotgun (WGS) entry which is preliminary data.</text>
</comment>
<keyword evidence="5" id="KW-1015">Disulfide bond</keyword>
<name>A0ABN1I846_9GAMM</name>
<evidence type="ECO:0000256" key="1">
    <source>
        <dbReference type="ARBA" id="ARBA00004418"/>
    </source>
</evidence>
<dbReference type="InterPro" id="IPR033954">
    <property type="entry name" value="DiS-bond_Isoase_DsbC/G"/>
</dbReference>
<keyword evidence="4 7" id="KW-0574">Periplasm</keyword>
<comment type="subcellular location">
    <subcellularLocation>
        <location evidence="1 7">Periplasm</location>
    </subcellularLocation>
</comment>
<reference evidence="10 11" key="1">
    <citation type="journal article" date="2019" name="Int. J. Syst. Evol. Microbiol.">
        <title>The Global Catalogue of Microorganisms (GCM) 10K type strain sequencing project: providing services to taxonomists for standard genome sequencing and annotation.</title>
        <authorList>
            <consortium name="The Broad Institute Genomics Platform"/>
            <consortium name="The Broad Institute Genome Sequencing Center for Infectious Disease"/>
            <person name="Wu L."/>
            <person name="Ma J."/>
        </authorList>
    </citation>
    <scope>NUCLEOTIDE SEQUENCE [LARGE SCALE GENOMIC DNA]</scope>
    <source>
        <strain evidence="10 11">JCM 15134</strain>
    </source>
</reference>
<dbReference type="SUPFAM" id="SSF54423">
    <property type="entry name" value="DsbC/DsbG N-terminal domain-like"/>
    <property type="match status" value="1"/>
</dbReference>
<evidence type="ECO:0000256" key="4">
    <source>
        <dbReference type="ARBA" id="ARBA00022764"/>
    </source>
</evidence>
<evidence type="ECO:0000256" key="2">
    <source>
        <dbReference type="ARBA" id="ARBA00009813"/>
    </source>
</evidence>
<proteinExistence type="inferred from homology"/>
<dbReference type="CDD" id="cd03020">
    <property type="entry name" value="DsbA_DsbC_DsbG"/>
    <property type="match status" value="1"/>
</dbReference>
<dbReference type="PANTHER" id="PTHR35272:SF3">
    <property type="entry name" value="THIOL:DISULFIDE INTERCHANGE PROTEIN DSBC"/>
    <property type="match status" value="1"/>
</dbReference>
<keyword evidence="6 7" id="KW-0676">Redox-active center</keyword>
<dbReference type="InterPro" id="IPR018950">
    <property type="entry name" value="DiS-bond_isomerase_DsbC/G_N"/>
</dbReference>
<evidence type="ECO:0000313" key="10">
    <source>
        <dbReference type="EMBL" id="GAA0696271.1"/>
    </source>
</evidence>
<evidence type="ECO:0000259" key="9">
    <source>
        <dbReference type="Pfam" id="PF13098"/>
    </source>
</evidence>
<dbReference type="Pfam" id="PF13098">
    <property type="entry name" value="Thioredoxin_2"/>
    <property type="match status" value="1"/>
</dbReference>
<sequence>MRSTTLTSALMLVLTGSVWAADSAEEKIRQQLNQVDSRLQVQSIEPAPVAGLYEVMLSSGETLYADMNGEYLLAGQLFKVDQEQGLVNLTEQKRNVARQAAMQALDESDMVVYKPEGPVKASLYVFTDVDCPYCRKLHEEVPALNKMGVQVNYLAFPRGGPGSPAHKKMQTIWCATEEGRRERMDEIKGGERLDDETCDNPVLDQYMLGQKLGVTGTPALITDDGTLLPGYMPAARLQQILKLN</sequence>
<dbReference type="InterPro" id="IPR012336">
    <property type="entry name" value="Thioredoxin-like_fold"/>
</dbReference>
<evidence type="ECO:0000256" key="3">
    <source>
        <dbReference type="ARBA" id="ARBA00022729"/>
    </source>
</evidence>
<comment type="similarity">
    <text evidence="2 7">Belongs to the thioredoxin family. DsbC subfamily.</text>
</comment>
<dbReference type="InterPro" id="IPR051470">
    <property type="entry name" value="Thiol:disulfide_interchange"/>
</dbReference>
<evidence type="ECO:0000256" key="6">
    <source>
        <dbReference type="ARBA" id="ARBA00023284"/>
    </source>
</evidence>
<dbReference type="Proteomes" id="UP001499915">
    <property type="component" value="Unassembled WGS sequence"/>
</dbReference>
<keyword evidence="10" id="KW-0413">Isomerase</keyword>
<evidence type="ECO:0000256" key="7">
    <source>
        <dbReference type="RuleBase" id="RU364038"/>
    </source>
</evidence>
<gene>
    <name evidence="10" type="primary">dsbC</name>
    <name evidence="10" type="ORF">GCM10009104_25320</name>
</gene>
<dbReference type="PANTHER" id="PTHR35272">
    <property type="entry name" value="THIOL:DISULFIDE INTERCHANGE PROTEIN DSBC-RELATED"/>
    <property type="match status" value="1"/>
</dbReference>
<dbReference type="Gene3D" id="3.10.450.70">
    <property type="entry name" value="Disulphide bond isomerase, DsbC/G, N-terminal"/>
    <property type="match status" value="1"/>
</dbReference>
<dbReference type="RefSeq" id="WP_343806488.1">
    <property type="nucleotide sequence ID" value="NZ_BAAAET010000003.1"/>
</dbReference>
<feature type="signal peptide" evidence="7">
    <location>
        <begin position="1"/>
        <end position="20"/>
    </location>
</feature>
<feature type="domain" description="Thioredoxin-like fold" evidence="9">
    <location>
        <begin position="120"/>
        <end position="241"/>
    </location>
</feature>
<feature type="chain" id="PRO_5044974084" description="Thiol:disulfide interchange protein" evidence="7">
    <location>
        <begin position="21"/>
        <end position="244"/>
    </location>
</feature>
<keyword evidence="11" id="KW-1185">Reference proteome</keyword>
<dbReference type="InterPro" id="IPR036249">
    <property type="entry name" value="Thioredoxin-like_sf"/>
</dbReference>
<dbReference type="GO" id="GO:0016853">
    <property type="term" value="F:isomerase activity"/>
    <property type="evidence" value="ECO:0007669"/>
    <property type="project" value="UniProtKB-KW"/>
</dbReference>
<keyword evidence="3 7" id="KW-0732">Signal</keyword>
<dbReference type="Pfam" id="PF10411">
    <property type="entry name" value="DsbC_N"/>
    <property type="match status" value="1"/>
</dbReference>
<dbReference type="InterPro" id="IPR009094">
    <property type="entry name" value="DiS-bond_isomerase_DsbC/G_N_sf"/>
</dbReference>
<evidence type="ECO:0000256" key="5">
    <source>
        <dbReference type="ARBA" id="ARBA00023157"/>
    </source>
</evidence>
<evidence type="ECO:0000313" key="11">
    <source>
        <dbReference type="Proteomes" id="UP001499915"/>
    </source>
</evidence>
<evidence type="ECO:0000259" key="8">
    <source>
        <dbReference type="Pfam" id="PF10411"/>
    </source>
</evidence>
<comment type="function">
    <text evidence="7">Required for disulfide bond formation in some periplasmic proteins. Acts by transferring its disulfide bond to other proteins and is reduced in the process.</text>
</comment>
<accession>A0ABN1I846</accession>
<organism evidence="10 11">
    <name type="scientific">Marinobacterium maritimum</name>
    <dbReference type="NCBI Taxonomy" id="500162"/>
    <lineage>
        <taxon>Bacteria</taxon>
        <taxon>Pseudomonadati</taxon>
        <taxon>Pseudomonadota</taxon>
        <taxon>Gammaproteobacteria</taxon>
        <taxon>Oceanospirillales</taxon>
        <taxon>Oceanospirillaceae</taxon>
        <taxon>Marinobacterium</taxon>
    </lineage>
</organism>
<dbReference type="SUPFAM" id="SSF52833">
    <property type="entry name" value="Thioredoxin-like"/>
    <property type="match status" value="1"/>
</dbReference>